<proteinExistence type="predicted"/>
<sequence length="203" mass="23449">MNTYFYSPHKILNKSVLSILIVFGFSFVLLALKHEVAFAWGDRMAKQEDRIVSLVNHNKLQEAMSETDEYLNRYKNDNYALSWGYNSKGSIFSAMHEYTKAIYAYQESLKKFKLFNQDGEHKDNMRILLQNIGDLQHALGDYTDAISYYEEGIHVMGDPRRYIQKSTSIDSPISTGYNPLDSSDSCIYNIIPKQISFIFYISG</sequence>
<dbReference type="Pfam" id="PF13424">
    <property type="entry name" value="TPR_12"/>
    <property type="match status" value="1"/>
</dbReference>
<dbReference type="SMART" id="SM00028">
    <property type="entry name" value="TPR"/>
    <property type="match status" value="2"/>
</dbReference>
<dbReference type="AlphaFoldDB" id="A0A942A440"/>
<dbReference type="SUPFAM" id="SSF48452">
    <property type="entry name" value="TPR-like"/>
    <property type="match status" value="1"/>
</dbReference>
<comment type="caution">
    <text evidence="2">The sequence shown here is derived from an EMBL/GenBank/DDBJ whole genome shotgun (WGS) entry which is preliminary data.</text>
</comment>
<keyword evidence="1" id="KW-0812">Transmembrane</keyword>
<keyword evidence="1" id="KW-0472">Membrane</keyword>
<dbReference type="InterPro" id="IPR011990">
    <property type="entry name" value="TPR-like_helical_dom_sf"/>
</dbReference>
<evidence type="ECO:0000313" key="2">
    <source>
        <dbReference type="EMBL" id="MBS1258329.1"/>
    </source>
</evidence>
<dbReference type="Gene3D" id="1.25.40.10">
    <property type="entry name" value="Tetratricopeptide repeat domain"/>
    <property type="match status" value="1"/>
</dbReference>
<organism evidence="2 3">
    <name type="scientific">Candidatus Scalindua arabica</name>
    <dbReference type="NCBI Taxonomy" id="1127984"/>
    <lineage>
        <taxon>Bacteria</taxon>
        <taxon>Pseudomonadati</taxon>
        <taxon>Planctomycetota</taxon>
        <taxon>Candidatus Brocadiia</taxon>
        <taxon>Candidatus Brocadiales</taxon>
        <taxon>Candidatus Scalinduaceae</taxon>
        <taxon>Candidatus Scalindua</taxon>
    </lineage>
</organism>
<dbReference type="InterPro" id="IPR019734">
    <property type="entry name" value="TPR_rpt"/>
</dbReference>
<dbReference type="EMBL" id="JAANXD010000058">
    <property type="protein sequence ID" value="MBS1258329.1"/>
    <property type="molecule type" value="Genomic_DNA"/>
</dbReference>
<accession>A0A942A440</accession>
<evidence type="ECO:0008006" key="4">
    <source>
        <dbReference type="Google" id="ProtNLM"/>
    </source>
</evidence>
<gene>
    <name evidence="2" type="ORF">MAG551_01387</name>
</gene>
<name>A0A942A440_9BACT</name>
<reference evidence="2" key="1">
    <citation type="journal article" date="2021" name="ISME J.">
        <title>Fine-scale metabolic discontinuity in a stratified prokaryote microbiome of a Red Sea deep halocline.</title>
        <authorList>
            <person name="Michoud G."/>
            <person name="Ngugi D.K."/>
            <person name="Barozzi A."/>
            <person name="Merlino G."/>
            <person name="Calleja M.L."/>
            <person name="Delgado-Huertas A."/>
            <person name="Moran X.A.G."/>
            <person name="Daffonchio D."/>
        </authorList>
    </citation>
    <scope>NUCLEOTIDE SEQUENCE</scope>
    <source>
        <strain evidence="2">SuakinDeep_MAG55_1</strain>
    </source>
</reference>
<protein>
    <recommendedName>
        <fullName evidence="4">Tetratricopeptide repeat protein</fullName>
    </recommendedName>
</protein>
<evidence type="ECO:0000313" key="3">
    <source>
        <dbReference type="Proteomes" id="UP000722750"/>
    </source>
</evidence>
<evidence type="ECO:0000256" key="1">
    <source>
        <dbReference type="SAM" id="Phobius"/>
    </source>
</evidence>
<keyword evidence="1" id="KW-1133">Transmembrane helix</keyword>
<feature type="transmembrane region" description="Helical" evidence="1">
    <location>
        <begin position="12"/>
        <end position="32"/>
    </location>
</feature>
<dbReference type="Proteomes" id="UP000722750">
    <property type="component" value="Unassembled WGS sequence"/>
</dbReference>